<dbReference type="Gene3D" id="3.40.50.410">
    <property type="entry name" value="von Willebrand factor, type A domain"/>
    <property type="match status" value="1"/>
</dbReference>
<dbReference type="GO" id="GO:0090110">
    <property type="term" value="P:COPII-coated vesicle cargo loading"/>
    <property type="evidence" value="ECO:0007669"/>
    <property type="project" value="TreeGrafter"/>
</dbReference>
<dbReference type="Proteomes" id="UP000039865">
    <property type="component" value="Unassembled WGS sequence"/>
</dbReference>
<dbReference type="InterPro" id="IPR050550">
    <property type="entry name" value="SEC23_SEC24_subfamily"/>
</dbReference>
<dbReference type="InterPro" id="IPR002035">
    <property type="entry name" value="VWF_A"/>
</dbReference>
<dbReference type="EMBL" id="CCKQ01003976">
    <property type="protein sequence ID" value="CDW75118.1"/>
    <property type="molecule type" value="Genomic_DNA"/>
</dbReference>
<dbReference type="InterPro" id="IPR036174">
    <property type="entry name" value="Znf_Sec23_Sec24_sf"/>
</dbReference>
<reference evidence="3 4" key="1">
    <citation type="submission" date="2014-06" db="EMBL/GenBank/DDBJ databases">
        <authorList>
            <person name="Swart Estienne"/>
        </authorList>
    </citation>
    <scope>NUCLEOTIDE SEQUENCE [LARGE SCALE GENOMIC DNA]</scope>
    <source>
        <strain evidence="3 4">130c</strain>
    </source>
</reference>
<dbReference type="GO" id="GO:0000149">
    <property type="term" value="F:SNARE binding"/>
    <property type="evidence" value="ECO:0007669"/>
    <property type="project" value="TreeGrafter"/>
</dbReference>
<evidence type="ECO:0000313" key="4">
    <source>
        <dbReference type="Proteomes" id="UP000039865"/>
    </source>
</evidence>
<evidence type="ECO:0000259" key="2">
    <source>
        <dbReference type="SMART" id="SM00327"/>
    </source>
</evidence>
<feature type="compositionally biased region" description="Polar residues" evidence="1">
    <location>
        <begin position="21"/>
        <end position="30"/>
    </location>
</feature>
<dbReference type="CDD" id="cd00198">
    <property type="entry name" value="vWFA"/>
    <property type="match status" value="1"/>
</dbReference>
<dbReference type="GO" id="GO:0006886">
    <property type="term" value="P:intracellular protein transport"/>
    <property type="evidence" value="ECO:0007669"/>
    <property type="project" value="InterPro"/>
</dbReference>
<dbReference type="SUPFAM" id="SSF53300">
    <property type="entry name" value="vWA-like"/>
    <property type="match status" value="1"/>
</dbReference>
<organism evidence="3 4">
    <name type="scientific">Stylonychia lemnae</name>
    <name type="common">Ciliate</name>
    <dbReference type="NCBI Taxonomy" id="5949"/>
    <lineage>
        <taxon>Eukaryota</taxon>
        <taxon>Sar</taxon>
        <taxon>Alveolata</taxon>
        <taxon>Ciliophora</taxon>
        <taxon>Intramacronucleata</taxon>
        <taxon>Spirotrichea</taxon>
        <taxon>Stichotrichia</taxon>
        <taxon>Sporadotrichida</taxon>
        <taxon>Oxytrichidae</taxon>
        <taxon>Stylonychinae</taxon>
        <taxon>Stylonychia</taxon>
    </lineage>
</organism>
<dbReference type="SUPFAM" id="SSF82919">
    <property type="entry name" value="Zn-finger domain of Sec23/24"/>
    <property type="match status" value="1"/>
</dbReference>
<feature type="compositionally biased region" description="Acidic residues" evidence="1">
    <location>
        <begin position="60"/>
        <end position="71"/>
    </location>
</feature>
<feature type="compositionally biased region" description="Low complexity" evidence="1">
    <location>
        <begin position="157"/>
        <end position="171"/>
    </location>
</feature>
<dbReference type="AlphaFoldDB" id="A0A078A0W4"/>
<dbReference type="PANTHER" id="PTHR13803:SF36">
    <property type="entry name" value="TYPE A VON WILLEBRAND FACTOR DOMAIN-CONTAINING PROTEIN"/>
    <property type="match status" value="1"/>
</dbReference>
<dbReference type="GO" id="GO:0070971">
    <property type="term" value="C:endoplasmic reticulum exit site"/>
    <property type="evidence" value="ECO:0007669"/>
    <property type="project" value="TreeGrafter"/>
</dbReference>
<protein>
    <submittedName>
        <fullName evidence="3">Type a von willebrand factor domain-containing protein</fullName>
    </submittedName>
</protein>
<proteinExistence type="predicted"/>
<dbReference type="OrthoDB" id="10064214at2759"/>
<keyword evidence="4" id="KW-1185">Reference proteome</keyword>
<feature type="domain" description="VWFA" evidence="2">
    <location>
        <begin position="368"/>
        <end position="607"/>
    </location>
</feature>
<dbReference type="Gene3D" id="2.30.30.380">
    <property type="entry name" value="Zn-finger domain of Sec23/24"/>
    <property type="match status" value="1"/>
</dbReference>
<dbReference type="InParanoid" id="A0A078A0W4"/>
<feature type="region of interest" description="Disordered" evidence="1">
    <location>
        <begin position="1"/>
        <end position="71"/>
    </location>
</feature>
<evidence type="ECO:0000256" key="1">
    <source>
        <dbReference type="SAM" id="MobiDB-lite"/>
    </source>
</evidence>
<name>A0A078A0W4_STYLE</name>
<evidence type="ECO:0000313" key="3">
    <source>
        <dbReference type="EMBL" id="CDW75118.1"/>
    </source>
</evidence>
<gene>
    <name evidence="3" type="primary">Contig10580.g11296</name>
    <name evidence="3" type="ORF">STYLEM_4105</name>
</gene>
<sequence length="817" mass="92229">MKRASEKSYISKRFMEKYTKARSQMQSQPEKQFKEDNSQDKAMKSEEEVKHQEDLLANISEEDLSQEEVDSDDLGDDIAAGRQPQQQMQFQMQAQQQIQPQNIMPQFQQQQFPMYQMNQAQIIPQFQQQKQQQMIQPQNQIQKSMTGIASSNKRQKLSSQPQQQMLPQSKQEQSKAKGFFQNLVQPVQNLFGNKNSNNNSNSNILNNNAMNLNQNMLMNNIGIQPQNAFSNNFIAVQQQQPQNFAGIQQLQMSNNMNPIQPSGKRYKQEIDTNVFSLSMDCLKKDAEIATGDPLYCDSCKGIFNKFSTILEESSQQFWTCEFCFHKNKVDIEQGEIPKSDTVNYILEAAPYKEEEKKQDSTKDQSKSDISVVYCMDISGSMSYRASSSGKISISREVQKRDKTRLDCVKDSIIGQIREMAVQHPDRKVGLVTFSDRIAIIGDGVRGTEYFGNAQLQEYDFIVKTGVACAATQFSNSISQCKDSLSQKIAALQTEGSTALGPAILASIAIAGEGSPGSQVIVCTDGQANIGLGALNTHNQLAANQFYYKIGEYAKDKGVTVHIVTIIGQECQIDAITPVSEITGGQIERVDPMELRSNFQDFLAKSVLATKVELKVKLHKGLEFRNEIDQNLSCNKTVLTKEFGNVNEDTDVTFEYKVKGIKELIKIQDLDLTQLNRLPFQAQIYFTALDGARCVRVISCQTEISNDKQELEKNANFEILGLNAIQQSSKLARQGDYKQAQVAAKAWDNRLERVAMSNNNMMQMEQFSNFRSNVGGVYSIMNQQRQQPLSMQQQKTDQVSQMLYSNSRINKAKFSKQN</sequence>
<dbReference type="InterPro" id="IPR036465">
    <property type="entry name" value="vWFA_dom_sf"/>
</dbReference>
<feature type="region of interest" description="Disordered" evidence="1">
    <location>
        <begin position="131"/>
        <end position="175"/>
    </location>
</feature>
<dbReference type="PANTHER" id="PTHR13803">
    <property type="entry name" value="SEC24-RELATED PROTEIN"/>
    <property type="match status" value="1"/>
</dbReference>
<dbReference type="Pfam" id="PF04810">
    <property type="entry name" value="zf-Sec23_Sec24"/>
    <property type="match status" value="1"/>
</dbReference>
<feature type="compositionally biased region" description="Low complexity" evidence="1">
    <location>
        <begin position="131"/>
        <end position="143"/>
    </location>
</feature>
<dbReference type="InterPro" id="IPR006895">
    <property type="entry name" value="Znf_Sec23_Sec24"/>
</dbReference>
<dbReference type="GO" id="GO:0030127">
    <property type="term" value="C:COPII vesicle coat"/>
    <property type="evidence" value="ECO:0007669"/>
    <property type="project" value="InterPro"/>
</dbReference>
<dbReference type="GO" id="GO:0008270">
    <property type="term" value="F:zinc ion binding"/>
    <property type="evidence" value="ECO:0007669"/>
    <property type="project" value="InterPro"/>
</dbReference>
<accession>A0A078A0W4</accession>
<feature type="compositionally biased region" description="Basic and acidic residues" evidence="1">
    <location>
        <begin position="31"/>
        <end position="54"/>
    </location>
</feature>
<dbReference type="SMART" id="SM00327">
    <property type="entry name" value="VWA"/>
    <property type="match status" value="1"/>
</dbReference>